<dbReference type="eggNOG" id="ENOG502S46Q">
    <property type="taxonomic scope" value="Eukaryota"/>
</dbReference>
<evidence type="ECO:0000313" key="7">
    <source>
        <dbReference type="Proteomes" id="UP000001514"/>
    </source>
</evidence>
<dbReference type="InterPro" id="IPR046350">
    <property type="entry name" value="Cystatin_sf"/>
</dbReference>
<dbReference type="SMART" id="SM00043">
    <property type="entry name" value="CY"/>
    <property type="match status" value="1"/>
</dbReference>
<organism evidence="7">
    <name type="scientific">Selaginella moellendorffii</name>
    <name type="common">Spikemoss</name>
    <dbReference type="NCBI Taxonomy" id="88036"/>
    <lineage>
        <taxon>Eukaryota</taxon>
        <taxon>Viridiplantae</taxon>
        <taxon>Streptophyta</taxon>
        <taxon>Embryophyta</taxon>
        <taxon>Tracheophyta</taxon>
        <taxon>Lycopodiopsida</taxon>
        <taxon>Selaginellales</taxon>
        <taxon>Selaginellaceae</taxon>
        <taxon>Selaginella</taxon>
    </lineage>
</organism>
<dbReference type="EMBL" id="GL377595">
    <property type="protein sequence ID" value="EFJ22537.1"/>
    <property type="molecule type" value="Genomic_DNA"/>
</dbReference>
<dbReference type="Gene3D" id="3.10.450.10">
    <property type="match status" value="1"/>
</dbReference>
<dbReference type="Pfam" id="PF16845">
    <property type="entry name" value="SQAPI"/>
    <property type="match status" value="1"/>
</dbReference>
<keyword evidence="2 3" id="KW-0789">Thiol protease inhibitor</keyword>
<gene>
    <name evidence="6" type="ORF">SELMODRAFT_19455</name>
    <name evidence="5" type="ORF">SELMODRAFT_19456</name>
</gene>
<proteinExistence type="inferred from homology"/>
<sequence>SSLVGGWSAIDPKDPNVVTLAKFAVHEHNKKLSGHGTLLYSKLVEAKSQVVSGVMYLLTVEATDSKNSVCSYEAKVWVKEWENFRRLMSFD</sequence>
<dbReference type="STRING" id="88036.D8RZ28"/>
<name>D8RZ28_SELML</name>
<dbReference type="InterPro" id="IPR018073">
    <property type="entry name" value="Prot_inh_cystat_CS"/>
</dbReference>
<evidence type="ECO:0000256" key="2">
    <source>
        <dbReference type="ARBA" id="ARBA00022704"/>
    </source>
</evidence>
<feature type="domain" description="Cystatin" evidence="4">
    <location>
        <begin position="2"/>
        <end position="91"/>
    </location>
</feature>
<keyword evidence="1 3" id="KW-0646">Protease inhibitor</keyword>
<feature type="non-terminal residue" evidence="6">
    <location>
        <position position="1"/>
    </location>
</feature>
<keyword evidence="7" id="KW-1185">Reference proteome</keyword>
<evidence type="ECO:0000256" key="1">
    <source>
        <dbReference type="ARBA" id="ARBA00022690"/>
    </source>
</evidence>
<evidence type="ECO:0000259" key="4">
    <source>
        <dbReference type="SMART" id="SM00043"/>
    </source>
</evidence>
<dbReference type="KEGG" id="smo:SELMODRAFT_19455"/>
<accession>D8RZ28</accession>
<dbReference type="HOGENOM" id="CLU_113093_1_3_1"/>
<dbReference type="PROSITE" id="PS00287">
    <property type="entry name" value="CYSTATIN"/>
    <property type="match status" value="1"/>
</dbReference>
<dbReference type="PANTHER" id="PTHR11413">
    <property type="entry name" value="CYSTATIN FAMILY MEMBER"/>
    <property type="match status" value="1"/>
</dbReference>
<dbReference type="GO" id="GO:0004869">
    <property type="term" value="F:cysteine-type endopeptidase inhibitor activity"/>
    <property type="evidence" value="ECO:0000318"/>
    <property type="project" value="GO_Central"/>
</dbReference>
<dbReference type="Gramene" id="EFJ22537">
    <property type="protein sequence ID" value="EFJ22537"/>
    <property type="gene ID" value="SELMODRAFT_19455"/>
</dbReference>
<dbReference type="InterPro" id="IPR027214">
    <property type="entry name" value="Cystatin"/>
</dbReference>
<dbReference type="EMBL" id="GL377644">
    <property type="protein sequence ID" value="EFJ11743.1"/>
    <property type="molecule type" value="Genomic_DNA"/>
</dbReference>
<comment type="similarity">
    <text evidence="3">Belongs to the cystatin family. Phytocystatin subfamily.</text>
</comment>
<evidence type="ECO:0000313" key="6">
    <source>
        <dbReference type="EMBL" id="EFJ22537.1"/>
    </source>
</evidence>
<protein>
    <recommendedName>
        <fullName evidence="3">Cysteine proteinase inhibitor</fullName>
    </recommendedName>
</protein>
<evidence type="ECO:0000256" key="3">
    <source>
        <dbReference type="RuleBase" id="RU362130"/>
    </source>
</evidence>
<dbReference type="PANTHER" id="PTHR11413:SF103">
    <property type="entry name" value="CYSTEINE PROTEINASE INHIBITOR 12"/>
    <property type="match status" value="1"/>
</dbReference>
<dbReference type="OMA" id="VINTKEQ"/>
<feature type="non-terminal residue" evidence="6">
    <location>
        <position position="91"/>
    </location>
</feature>
<dbReference type="InParanoid" id="D8RZ28"/>
<dbReference type="AlphaFoldDB" id="D8RZ28"/>
<dbReference type="KEGG" id="smo:SELMODRAFT_19456"/>
<dbReference type="InterPro" id="IPR000010">
    <property type="entry name" value="Cystatin_dom"/>
</dbReference>
<dbReference type="FunCoup" id="D8RZ28">
    <property type="interactions" value="438"/>
</dbReference>
<dbReference type="OrthoDB" id="1908104at2759"/>
<dbReference type="Proteomes" id="UP000001514">
    <property type="component" value="Unassembled WGS sequence"/>
</dbReference>
<evidence type="ECO:0000313" key="5">
    <source>
        <dbReference type="EMBL" id="EFJ11743.1"/>
    </source>
</evidence>
<dbReference type="Gramene" id="EFJ11743">
    <property type="protein sequence ID" value="EFJ11743"/>
    <property type="gene ID" value="SELMODRAFT_19456"/>
</dbReference>
<dbReference type="SUPFAM" id="SSF54403">
    <property type="entry name" value="Cystatin/monellin"/>
    <property type="match status" value="1"/>
</dbReference>
<reference evidence="6 7" key="1">
    <citation type="journal article" date="2011" name="Science">
        <title>The Selaginella genome identifies genetic changes associated with the evolution of vascular plants.</title>
        <authorList>
            <person name="Banks J.A."/>
            <person name="Nishiyama T."/>
            <person name="Hasebe M."/>
            <person name="Bowman J.L."/>
            <person name="Gribskov M."/>
            <person name="dePamphilis C."/>
            <person name="Albert V.A."/>
            <person name="Aono N."/>
            <person name="Aoyama T."/>
            <person name="Ambrose B.A."/>
            <person name="Ashton N.W."/>
            <person name="Axtell M.J."/>
            <person name="Barker E."/>
            <person name="Barker M.S."/>
            <person name="Bennetzen J.L."/>
            <person name="Bonawitz N.D."/>
            <person name="Chapple C."/>
            <person name="Cheng C."/>
            <person name="Correa L.G."/>
            <person name="Dacre M."/>
            <person name="DeBarry J."/>
            <person name="Dreyer I."/>
            <person name="Elias M."/>
            <person name="Engstrom E.M."/>
            <person name="Estelle M."/>
            <person name="Feng L."/>
            <person name="Finet C."/>
            <person name="Floyd S.K."/>
            <person name="Frommer W.B."/>
            <person name="Fujita T."/>
            <person name="Gramzow L."/>
            <person name="Gutensohn M."/>
            <person name="Harholt J."/>
            <person name="Hattori M."/>
            <person name="Heyl A."/>
            <person name="Hirai T."/>
            <person name="Hiwatashi Y."/>
            <person name="Ishikawa M."/>
            <person name="Iwata M."/>
            <person name="Karol K.G."/>
            <person name="Koehler B."/>
            <person name="Kolukisaoglu U."/>
            <person name="Kubo M."/>
            <person name="Kurata T."/>
            <person name="Lalonde S."/>
            <person name="Li K."/>
            <person name="Li Y."/>
            <person name="Litt A."/>
            <person name="Lyons E."/>
            <person name="Manning G."/>
            <person name="Maruyama T."/>
            <person name="Michael T.P."/>
            <person name="Mikami K."/>
            <person name="Miyazaki S."/>
            <person name="Morinaga S."/>
            <person name="Murata T."/>
            <person name="Mueller-Roeber B."/>
            <person name="Nelson D.R."/>
            <person name="Obara M."/>
            <person name="Oguri Y."/>
            <person name="Olmstead R.G."/>
            <person name="Onodera N."/>
            <person name="Petersen B.L."/>
            <person name="Pils B."/>
            <person name="Prigge M."/>
            <person name="Rensing S.A."/>
            <person name="Riano-Pachon D.M."/>
            <person name="Roberts A.W."/>
            <person name="Sato Y."/>
            <person name="Scheller H.V."/>
            <person name="Schulz B."/>
            <person name="Schulz C."/>
            <person name="Shakirov E.V."/>
            <person name="Shibagaki N."/>
            <person name="Shinohara N."/>
            <person name="Shippen D.E."/>
            <person name="Soerensen I."/>
            <person name="Sotooka R."/>
            <person name="Sugimoto N."/>
            <person name="Sugita M."/>
            <person name="Sumikawa N."/>
            <person name="Tanurdzic M."/>
            <person name="Theissen G."/>
            <person name="Ulvskov P."/>
            <person name="Wakazuki S."/>
            <person name="Weng J.K."/>
            <person name="Willats W.W."/>
            <person name="Wipf D."/>
            <person name="Wolf P.G."/>
            <person name="Yang L."/>
            <person name="Zimmer A.D."/>
            <person name="Zhu Q."/>
            <person name="Mitros T."/>
            <person name="Hellsten U."/>
            <person name="Loque D."/>
            <person name="Otillar R."/>
            <person name="Salamov A."/>
            <person name="Schmutz J."/>
            <person name="Shapiro H."/>
            <person name="Lindquist E."/>
            <person name="Lucas S."/>
            <person name="Rokhsar D."/>
            <person name="Grigoriev I.V."/>
        </authorList>
    </citation>
    <scope>NUCLEOTIDE SEQUENCE [LARGE SCALE GENOMIC DNA]</scope>
</reference>
<dbReference type="CDD" id="cd00042">
    <property type="entry name" value="CY"/>
    <property type="match status" value="1"/>
</dbReference>